<reference evidence="2 3" key="1">
    <citation type="journal article" date="2016" name="Nat. Commun.">
        <title>Thousands of microbial genomes shed light on interconnected biogeochemical processes in an aquifer system.</title>
        <authorList>
            <person name="Anantharaman K."/>
            <person name="Brown C.T."/>
            <person name="Hug L.A."/>
            <person name="Sharon I."/>
            <person name="Castelle C.J."/>
            <person name="Probst A.J."/>
            <person name="Thomas B.C."/>
            <person name="Singh A."/>
            <person name="Wilkins M.J."/>
            <person name="Karaoz U."/>
            <person name="Brodie E.L."/>
            <person name="Williams K.H."/>
            <person name="Hubbard S.S."/>
            <person name="Banfield J.F."/>
        </authorList>
    </citation>
    <scope>NUCLEOTIDE SEQUENCE [LARGE SCALE GENOMIC DNA]</scope>
</reference>
<organism evidence="2 3">
    <name type="scientific">Candidatus Roizmanbacteria bacterium RIFCSPHIGHO2_02_FULL_40_9</name>
    <dbReference type="NCBI Taxonomy" id="1802042"/>
    <lineage>
        <taxon>Bacteria</taxon>
        <taxon>Candidatus Roizmaniibacteriota</taxon>
    </lineage>
</organism>
<accession>A0A1F7HEK0</accession>
<dbReference type="AlphaFoldDB" id="A0A1F7HEK0"/>
<protein>
    <submittedName>
        <fullName evidence="2">Uncharacterized protein</fullName>
    </submittedName>
</protein>
<comment type="caution">
    <text evidence="2">The sequence shown here is derived from an EMBL/GenBank/DDBJ whole genome shotgun (WGS) entry which is preliminary data.</text>
</comment>
<sequence length="129" mass="14211">MTRERETDVDLSAVTREQVLAAIQDNRVSLGFQHLIEKLLEDPTTDITSKIIAALVRLENESCPDLPGQTERIGTIATVRAAIAEWVSIIERPDVVSIQGSDPLGEYGKPDEGPQEQLTMDDLGQLVEE</sequence>
<gene>
    <name evidence="2" type="ORF">A3D06_01035</name>
</gene>
<proteinExistence type="predicted"/>
<dbReference type="EMBL" id="MFZS01000014">
    <property type="protein sequence ID" value="OGK29192.1"/>
    <property type="molecule type" value="Genomic_DNA"/>
</dbReference>
<evidence type="ECO:0000256" key="1">
    <source>
        <dbReference type="SAM" id="MobiDB-lite"/>
    </source>
</evidence>
<evidence type="ECO:0000313" key="2">
    <source>
        <dbReference type="EMBL" id="OGK29192.1"/>
    </source>
</evidence>
<evidence type="ECO:0000313" key="3">
    <source>
        <dbReference type="Proteomes" id="UP000177027"/>
    </source>
</evidence>
<feature type="region of interest" description="Disordered" evidence="1">
    <location>
        <begin position="99"/>
        <end position="129"/>
    </location>
</feature>
<dbReference type="Proteomes" id="UP000177027">
    <property type="component" value="Unassembled WGS sequence"/>
</dbReference>
<name>A0A1F7HEK0_9BACT</name>